<organism evidence="2 3">
    <name type="scientific">Pseudozyma antarctica (strain T-34)</name>
    <name type="common">Yeast</name>
    <name type="synonym">Candida antarctica</name>
    <dbReference type="NCBI Taxonomy" id="1151754"/>
    <lineage>
        <taxon>Eukaryota</taxon>
        <taxon>Fungi</taxon>
        <taxon>Dikarya</taxon>
        <taxon>Basidiomycota</taxon>
        <taxon>Ustilaginomycotina</taxon>
        <taxon>Ustilaginomycetes</taxon>
        <taxon>Ustilaginales</taxon>
        <taxon>Ustilaginaceae</taxon>
        <taxon>Moesziomyces</taxon>
    </lineage>
</organism>
<evidence type="ECO:0000313" key="2">
    <source>
        <dbReference type="EMBL" id="GAC73562.1"/>
    </source>
</evidence>
<feature type="region of interest" description="Disordered" evidence="1">
    <location>
        <begin position="231"/>
        <end position="288"/>
    </location>
</feature>
<feature type="compositionally biased region" description="Basic and acidic residues" evidence="1">
    <location>
        <begin position="405"/>
        <end position="419"/>
    </location>
</feature>
<gene>
    <name evidence="2" type="ORF">PANT_9d00160</name>
</gene>
<evidence type="ECO:0000256" key="1">
    <source>
        <dbReference type="SAM" id="MobiDB-lite"/>
    </source>
</evidence>
<feature type="region of interest" description="Disordered" evidence="1">
    <location>
        <begin position="36"/>
        <end position="177"/>
    </location>
</feature>
<feature type="compositionally biased region" description="Low complexity" evidence="1">
    <location>
        <begin position="500"/>
        <end position="512"/>
    </location>
</feature>
<feature type="compositionally biased region" description="Low complexity" evidence="1">
    <location>
        <begin position="241"/>
        <end position="257"/>
    </location>
</feature>
<reference evidence="3" key="1">
    <citation type="journal article" date="2013" name="Genome Announc.">
        <title>Genome sequence of the basidiomycetous yeast Pseudozyma antarctica T-34, a producer of the glycolipid biosurfactants mannosylerythritol lipids.</title>
        <authorList>
            <person name="Morita T."/>
            <person name="Koike H."/>
            <person name="Koyama Y."/>
            <person name="Hagiwara H."/>
            <person name="Ito E."/>
            <person name="Fukuoka T."/>
            <person name="Imura T."/>
            <person name="Machida M."/>
            <person name="Kitamoto D."/>
        </authorList>
    </citation>
    <scope>NUCLEOTIDE SEQUENCE [LARGE SCALE GENOMIC DNA]</scope>
    <source>
        <strain evidence="3">T-34</strain>
    </source>
</reference>
<feature type="region of interest" description="Disordered" evidence="1">
    <location>
        <begin position="473"/>
        <end position="524"/>
    </location>
</feature>
<feature type="region of interest" description="Disordered" evidence="1">
    <location>
        <begin position="1"/>
        <end position="24"/>
    </location>
</feature>
<feature type="compositionally biased region" description="Polar residues" evidence="1">
    <location>
        <begin position="142"/>
        <end position="151"/>
    </location>
</feature>
<dbReference type="OrthoDB" id="2556600at2759"/>
<dbReference type="Proteomes" id="UP000011976">
    <property type="component" value="Unassembled WGS sequence"/>
</dbReference>
<dbReference type="STRING" id="1151754.M9MEL6"/>
<feature type="region of interest" description="Disordered" evidence="1">
    <location>
        <begin position="350"/>
        <end position="370"/>
    </location>
</feature>
<feature type="region of interest" description="Disordered" evidence="1">
    <location>
        <begin position="389"/>
        <end position="421"/>
    </location>
</feature>
<name>M9MEL6_PSEA3</name>
<proteinExistence type="predicted"/>
<accession>M9MEL6</accession>
<dbReference type="AlphaFoldDB" id="M9MEL6"/>
<protein>
    <submittedName>
        <fullName evidence="2">Uncharacterized protein</fullName>
    </submittedName>
</protein>
<dbReference type="EMBL" id="DF196775">
    <property type="protein sequence ID" value="GAC73562.1"/>
    <property type="molecule type" value="Genomic_DNA"/>
</dbReference>
<feature type="compositionally biased region" description="Polar residues" evidence="1">
    <location>
        <begin position="353"/>
        <end position="364"/>
    </location>
</feature>
<sequence length="524" mass="57152">MAAPWTWRLDPSSGSASVLGPPPSSTIAVSADPLSALAQSTETASADDIVWHDFGPPPRPTSARQARKRARLNRFDSDDDEDLDQTLRTVPCSHDHADDVPGPVAELDAQEAREDDENAGLASTCSSDSESNDEDPPLREPQASQSCSLQLETRKHPEISFQKARKSTRTNSEDAFAESTRLMAHTIYTYSLADEAKRPENTDPPSPLTYKETVRLVRLIAMIFRFPKPTRRVSRRHTDSADIASPPSSSQSTPTPAVKDESDDETIKIELKPKYRSSASAGGSRRPRMLARVHPEDTPVDSAAVLKLLALVPSVLPARVACAAWIVNLAVRARRDEYGNILLPDSAYASAQPADTHTGSTTCKGENEGPQKITRSLVHKLGREAPAIPLPQFWRRRSPSASATHESDCKEHNAQERPFSHAQADVETLTTSAAETQQDAAAAEESGERAVNLSKLLADRMREKRQAKTLLLRTHPTLRKRRPAQTSSQAVQHDAENEADALTAANTAANALSHSQLPLPDQVE</sequence>
<evidence type="ECO:0000313" key="3">
    <source>
        <dbReference type="Proteomes" id="UP000011976"/>
    </source>
</evidence>